<dbReference type="EMBL" id="RWGY01000029">
    <property type="protein sequence ID" value="TVU18617.1"/>
    <property type="molecule type" value="Genomic_DNA"/>
</dbReference>
<dbReference type="GO" id="GO:0006952">
    <property type="term" value="P:defense response"/>
    <property type="evidence" value="ECO:0007669"/>
    <property type="project" value="UniProtKB-KW"/>
</dbReference>
<evidence type="ECO:0000313" key="9">
    <source>
        <dbReference type="EMBL" id="TVU18617.1"/>
    </source>
</evidence>
<dbReference type="Pfam" id="PF00931">
    <property type="entry name" value="NB-ARC"/>
    <property type="match status" value="1"/>
</dbReference>
<keyword evidence="3" id="KW-0677">Repeat</keyword>
<dbReference type="Pfam" id="PF18052">
    <property type="entry name" value="Rx_N"/>
    <property type="match status" value="1"/>
</dbReference>
<name>A0A5J9U568_9POAL</name>
<dbReference type="OrthoDB" id="692122at2759"/>
<organism evidence="9 10">
    <name type="scientific">Eragrostis curvula</name>
    <name type="common">weeping love grass</name>
    <dbReference type="NCBI Taxonomy" id="38414"/>
    <lineage>
        <taxon>Eukaryota</taxon>
        <taxon>Viridiplantae</taxon>
        <taxon>Streptophyta</taxon>
        <taxon>Embryophyta</taxon>
        <taxon>Tracheophyta</taxon>
        <taxon>Spermatophyta</taxon>
        <taxon>Magnoliopsida</taxon>
        <taxon>Liliopsida</taxon>
        <taxon>Poales</taxon>
        <taxon>Poaceae</taxon>
        <taxon>PACMAD clade</taxon>
        <taxon>Chloridoideae</taxon>
        <taxon>Eragrostideae</taxon>
        <taxon>Eragrostidinae</taxon>
        <taxon>Eragrostis</taxon>
    </lineage>
</organism>
<dbReference type="Gene3D" id="1.20.5.4130">
    <property type="match status" value="1"/>
</dbReference>
<evidence type="ECO:0000256" key="6">
    <source>
        <dbReference type="ARBA" id="ARBA00022840"/>
    </source>
</evidence>
<keyword evidence="6" id="KW-0067">ATP-binding</keyword>
<evidence type="ECO:0000256" key="5">
    <source>
        <dbReference type="ARBA" id="ARBA00022821"/>
    </source>
</evidence>
<dbReference type="InterPro" id="IPR041118">
    <property type="entry name" value="Rx_N"/>
</dbReference>
<dbReference type="PRINTS" id="PR00364">
    <property type="entry name" value="DISEASERSIST"/>
</dbReference>
<gene>
    <name evidence="9" type="ORF">EJB05_34724</name>
</gene>
<dbReference type="InterPro" id="IPR002182">
    <property type="entry name" value="NB-ARC"/>
</dbReference>
<dbReference type="GO" id="GO:0043531">
    <property type="term" value="F:ADP binding"/>
    <property type="evidence" value="ECO:0007669"/>
    <property type="project" value="InterPro"/>
</dbReference>
<dbReference type="PANTHER" id="PTHR36766:SF40">
    <property type="entry name" value="DISEASE RESISTANCE PROTEIN RGA3"/>
    <property type="match status" value="1"/>
</dbReference>
<keyword evidence="10" id="KW-1185">Reference proteome</keyword>
<evidence type="ECO:0000256" key="1">
    <source>
        <dbReference type="ARBA" id="ARBA00008894"/>
    </source>
</evidence>
<reference evidence="9 10" key="1">
    <citation type="journal article" date="2019" name="Sci. Rep.">
        <title>A high-quality genome of Eragrostis curvula grass provides insights into Poaceae evolution and supports new strategies to enhance forage quality.</title>
        <authorList>
            <person name="Carballo J."/>
            <person name="Santos B.A.C.M."/>
            <person name="Zappacosta D."/>
            <person name="Garbus I."/>
            <person name="Selva J.P."/>
            <person name="Gallo C.A."/>
            <person name="Diaz A."/>
            <person name="Albertini E."/>
            <person name="Caccamo M."/>
            <person name="Echenique V."/>
        </authorList>
    </citation>
    <scope>NUCLEOTIDE SEQUENCE [LARGE SCALE GENOMIC DNA]</scope>
    <source>
        <strain evidence="10">cv. Victoria</strain>
        <tissue evidence="9">Leaf</tissue>
    </source>
</reference>
<evidence type="ECO:0000259" key="8">
    <source>
        <dbReference type="Pfam" id="PF18052"/>
    </source>
</evidence>
<keyword evidence="4" id="KW-0547">Nucleotide-binding</keyword>
<dbReference type="Proteomes" id="UP000324897">
    <property type="component" value="Chromosome 7"/>
</dbReference>
<dbReference type="SUPFAM" id="SSF52540">
    <property type="entry name" value="P-loop containing nucleoside triphosphate hydrolases"/>
    <property type="match status" value="1"/>
</dbReference>
<feature type="domain" description="NB-ARC" evidence="7">
    <location>
        <begin position="199"/>
        <end position="308"/>
    </location>
</feature>
<evidence type="ECO:0000259" key="7">
    <source>
        <dbReference type="Pfam" id="PF00931"/>
    </source>
</evidence>
<evidence type="ECO:0008006" key="11">
    <source>
        <dbReference type="Google" id="ProtNLM"/>
    </source>
</evidence>
<comment type="similarity">
    <text evidence="1">Belongs to the disease resistance NB-LRR family.</text>
</comment>
<dbReference type="InterPro" id="IPR027417">
    <property type="entry name" value="P-loop_NTPase"/>
</dbReference>
<evidence type="ECO:0000313" key="10">
    <source>
        <dbReference type="Proteomes" id="UP000324897"/>
    </source>
</evidence>
<keyword evidence="5" id="KW-0611">Plant defense</keyword>
<sequence length="313" mass="35477">MSGLFASLSVGRAWEKLTSFIRAFSAHSSPSSMSSSCSSSQDNVEELMKLERTMRCIKAALHDAEVHWNIREEATKLKLEELKEVAYDAEDVVEEYEYEVSRCKVEALDLERCACVNNTNKRKRQEQSEAYPEDVAVVAVPKELIHRARKITEGFNHIIDLSDRLTLSENDGERRITHDISDLRHTSSFVVEKSILGRDKDRDKIVEKLLSDGGKNFESPLSVIAIVGMGGLGKTTLAQLVYNSPRVRQSFDKHAWVCVSTPFSVSTITRNIINSLIRGTCEYTELADLQRKFAYEIKDKKVLLVLDDRFVKL</sequence>
<feature type="domain" description="Disease resistance N-terminal" evidence="8">
    <location>
        <begin position="34"/>
        <end position="114"/>
    </location>
</feature>
<protein>
    <recommendedName>
        <fullName evidence="11">NB-ARC domain-containing protein</fullName>
    </recommendedName>
</protein>
<dbReference type="Gramene" id="TVU18617">
    <property type="protein sequence ID" value="TVU18617"/>
    <property type="gene ID" value="EJB05_34724"/>
</dbReference>
<comment type="caution">
    <text evidence="9">The sequence shown here is derived from an EMBL/GenBank/DDBJ whole genome shotgun (WGS) entry which is preliminary data.</text>
</comment>
<evidence type="ECO:0000256" key="4">
    <source>
        <dbReference type="ARBA" id="ARBA00022741"/>
    </source>
</evidence>
<dbReference type="PANTHER" id="PTHR36766">
    <property type="entry name" value="PLANT BROAD-SPECTRUM MILDEW RESISTANCE PROTEIN RPW8"/>
    <property type="match status" value="1"/>
</dbReference>
<dbReference type="AlphaFoldDB" id="A0A5J9U568"/>
<accession>A0A5J9U568</accession>
<dbReference type="GO" id="GO:0005524">
    <property type="term" value="F:ATP binding"/>
    <property type="evidence" value="ECO:0007669"/>
    <property type="project" value="UniProtKB-KW"/>
</dbReference>
<evidence type="ECO:0000256" key="2">
    <source>
        <dbReference type="ARBA" id="ARBA00022614"/>
    </source>
</evidence>
<proteinExistence type="inferred from homology"/>
<evidence type="ECO:0000256" key="3">
    <source>
        <dbReference type="ARBA" id="ARBA00022737"/>
    </source>
</evidence>
<dbReference type="Gene3D" id="3.40.50.300">
    <property type="entry name" value="P-loop containing nucleotide triphosphate hydrolases"/>
    <property type="match status" value="1"/>
</dbReference>
<keyword evidence="2" id="KW-0433">Leucine-rich repeat</keyword>